<dbReference type="Proteomes" id="UP000367750">
    <property type="component" value="Unassembled WGS sequence"/>
</dbReference>
<dbReference type="OrthoDB" id="2736409at2"/>
<accession>A0A5J5GD16</accession>
<reference evidence="1 2" key="1">
    <citation type="submission" date="2019-09" db="EMBL/GenBank/DDBJ databases">
        <title>Bacillus ochoae sp. nov., Paenibacillus whitsoniae sp. nov., Paenibacillus spiritus sp. nov. Isolated from the Mars Exploration Rover during spacecraft assembly.</title>
        <authorList>
            <person name="Seuylemezian A."/>
            <person name="Vaishampayan P."/>
        </authorList>
    </citation>
    <scope>NUCLEOTIDE SEQUENCE [LARGE SCALE GENOMIC DNA]</scope>
    <source>
        <strain evidence="1 2">MER_111</strain>
    </source>
</reference>
<gene>
    <name evidence="1" type="ORF">F4V43_07050</name>
</gene>
<dbReference type="Pfam" id="PF20119">
    <property type="entry name" value="DUF6509"/>
    <property type="match status" value="1"/>
</dbReference>
<proteinExistence type="predicted"/>
<dbReference type="AlphaFoldDB" id="A0A5J5GD16"/>
<evidence type="ECO:0000313" key="1">
    <source>
        <dbReference type="EMBL" id="KAA9005828.1"/>
    </source>
</evidence>
<sequence length="97" mass="11039">MLPIASYSVEEIRDPFGIIPGKRYELMVELDIPEEDELYSESGVTARVVMKELDGEVSLVTYDLMETTTQTLLDFELEEEEEAELAAFCREKIGEEA</sequence>
<keyword evidence="2" id="KW-1185">Reference proteome</keyword>
<name>A0A5J5GD16_9BACL</name>
<evidence type="ECO:0000313" key="2">
    <source>
        <dbReference type="Proteomes" id="UP000367750"/>
    </source>
</evidence>
<dbReference type="RefSeq" id="WP_150457529.1">
    <property type="nucleotide sequence ID" value="NZ_VYKK01000007.1"/>
</dbReference>
<organism evidence="1 2">
    <name type="scientific">Paenibacillus spiritus</name>
    <dbReference type="NCBI Taxonomy" id="2496557"/>
    <lineage>
        <taxon>Bacteria</taxon>
        <taxon>Bacillati</taxon>
        <taxon>Bacillota</taxon>
        <taxon>Bacilli</taxon>
        <taxon>Bacillales</taxon>
        <taxon>Paenibacillaceae</taxon>
        <taxon>Paenibacillus</taxon>
    </lineage>
</organism>
<comment type="caution">
    <text evidence="1">The sequence shown here is derived from an EMBL/GenBank/DDBJ whole genome shotgun (WGS) entry which is preliminary data.</text>
</comment>
<protein>
    <submittedName>
        <fullName evidence="1">Pullulanase</fullName>
    </submittedName>
</protein>
<dbReference type="InterPro" id="IPR045424">
    <property type="entry name" value="DUF6509"/>
</dbReference>
<dbReference type="EMBL" id="VYKK01000007">
    <property type="protein sequence ID" value="KAA9005828.1"/>
    <property type="molecule type" value="Genomic_DNA"/>
</dbReference>